<dbReference type="RefSeq" id="WP_194133350.1">
    <property type="nucleotide sequence ID" value="NZ_JADFFK010000002.1"/>
</dbReference>
<evidence type="ECO:0000313" key="1">
    <source>
        <dbReference type="EMBL" id="MBE9636024.1"/>
    </source>
</evidence>
<dbReference type="EMBL" id="JADFFK010000002">
    <property type="protein sequence ID" value="MBE9636024.1"/>
    <property type="molecule type" value="Genomic_DNA"/>
</dbReference>
<keyword evidence="2" id="KW-1185">Reference proteome</keyword>
<protein>
    <submittedName>
        <fullName evidence="1">Uncharacterized protein</fullName>
    </submittedName>
</protein>
<accession>A0ABR9WXM3</accession>
<organism evidence="1 2">
    <name type="scientific">Salipiger mangrovisoli</name>
    <dbReference type="NCBI Taxonomy" id="2865933"/>
    <lineage>
        <taxon>Bacteria</taxon>
        <taxon>Pseudomonadati</taxon>
        <taxon>Pseudomonadota</taxon>
        <taxon>Alphaproteobacteria</taxon>
        <taxon>Rhodobacterales</taxon>
        <taxon>Roseobacteraceae</taxon>
        <taxon>Salipiger</taxon>
    </lineage>
</organism>
<sequence>MERIQERGLSSWQAWGMGNGVHSPETAQDLALVDAGIATGVFGYANIEGGFSGASEALDASQLAALHAEDALAHEQAMLSQGRKSKLALLRGEADGSVRGLRNAVISIGHWIDIGHAPEDAVAAPTVASYAESWRIGWTERLPEIMQLSVDGPLEDMGLEETGHVPESEPVPDPFEPGETAALDLSGQGPSQEGRAFLAEMMAEEDEPEAFIFASQPEPMPVLAGVGAQGAAGELAQHEVMFVESQYAALHGALYDGDAAWDWRLDGSDHEEARFGAHGEGHGHSAHQLGYDGHFV</sequence>
<evidence type="ECO:0000313" key="2">
    <source>
        <dbReference type="Proteomes" id="UP000607796"/>
    </source>
</evidence>
<proteinExistence type="predicted"/>
<reference evidence="1 2" key="1">
    <citation type="journal article" date="2021" name="Int. J. Syst. Evol. Microbiol.">
        <title>Salipiger mangrovisoli sp. nov., isolated from mangrove soil and the proposal for the reclassification of Paraphaeobacter pallidus as Salipiger pallidus comb. nov.</title>
        <authorList>
            <person name="Du J."/>
            <person name="Liu Y."/>
            <person name="Pei T."/>
            <person name="Deng M.R."/>
            <person name="Zhu H."/>
        </authorList>
    </citation>
    <scope>NUCLEOTIDE SEQUENCE [LARGE SCALE GENOMIC DNA]</scope>
    <source>
        <strain evidence="1 2">6D45A</strain>
    </source>
</reference>
<gene>
    <name evidence="1" type="ORF">IQ782_04135</name>
</gene>
<dbReference type="Proteomes" id="UP000607796">
    <property type="component" value="Unassembled WGS sequence"/>
</dbReference>
<name>A0ABR9WXM3_9RHOB</name>
<comment type="caution">
    <text evidence="1">The sequence shown here is derived from an EMBL/GenBank/DDBJ whole genome shotgun (WGS) entry which is preliminary data.</text>
</comment>